<dbReference type="Proteomes" id="UP000559256">
    <property type="component" value="Unassembled WGS sequence"/>
</dbReference>
<reference evidence="3 4" key="1">
    <citation type="journal article" date="2020" name="ISME J.">
        <title>Uncovering the hidden diversity of litter-decomposition mechanisms in mushroom-forming fungi.</title>
        <authorList>
            <person name="Floudas D."/>
            <person name="Bentzer J."/>
            <person name="Ahren D."/>
            <person name="Johansson T."/>
            <person name="Persson P."/>
            <person name="Tunlid A."/>
        </authorList>
    </citation>
    <scope>NUCLEOTIDE SEQUENCE [LARGE SCALE GENOMIC DNA]</scope>
    <source>
        <strain evidence="3 4">CBS 291.85</strain>
    </source>
</reference>
<dbReference type="OrthoDB" id="3687641at2759"/>
<evidence type="ECO:0000256" key="1">
    <source>
        <dbReference type="ARBA" id="ARBA00004685"/>
    </source>
</evidence>
<name>A0A8H5BAS1_9AGAR</name>
<accession>A0A8H5BAS1</accession>
<sequence>MRHYWKYTPLGSKELEDEDGTDSESLTGTNCACLSPIPQHKGSRSSWLSLKSISLLANFFFCMLLLAKSSLFLNKSEDARNRFPLNGQLSYTPAESAIDYTLVKFRLGFQTQLEIYEQSPSAEVDEAWDDLIRYSIAQVPRETALKLPNRTWPVSETGLPGHYVIAPNVFHSLHCLNLIRQGLHRAYYDSLPGNAGINVPGHLDHCLSHIRQSLMCAGDMTPNVYQWSNNHGRAILRTDVPHTCRDFGKLRAWVRERWYEEFDDTNLTKYVNDGLGAT</sequence>
<dbReference type="AlphaFoldDB" id="A0A8H5BAS1"/>
<organism evidence="3 4">
    <name type="scientific">Tetrapyrgos nigripes</name>
    <dbReference type="NCBI Taxonomy" id="182062"/>
    <lineage>
        <taxon>Eukaryota</taxon>
        <taxon>Fungi</taxon>
        <taxon>Dikarya</taxon>
        <taxon>Basidiomycota</taxon>
        <taxon>Agaricomycotina</taxon>
        <taxon>Agaricomycetes</taxon>
        <taxon>Agaricomycetidae</taxon>
        <taxon>Agaricales</taxon>
        <taxon>Marasmiineae</taxon>
        <taxon>Marasmiaceae</taxon>
        <taxon>Tetrapyrgos</taxon>
    </lineage>
</organism>
<evidence type="ECO:0000256" key="2">
    <source>
        <dbReference type="ARBA" id="ARBA00035112"/>
    </source>
</evidence>
<evidence type="ECO:0000313" key="4">
    <source>
        <dbReference type="Proteomes" id="UP000559256"/>
    </source>
</evidence>
<dbReference type="PANTHER" id="PTHR33365">
    <property type="entry name" value="YALI0B05434P"/>
    <property type="match status" value="1"/>
</dbReference>
<gene>
    <name evidence="3" type="ORF">D9758_018527</name>
</gene>
<comment type="similarity">
    <text evidence="2">Belongs to the ustYa family.</text>
</comment>
<keyword evidence="4" id="KW-1185">Reference proteome</keyword>
<dbReference type="GO" id="GO:0043386">
    <property type="term" value="P:mycotoxin biosynthetic process"/>
    <property type="evidence" value="ECO:0007669"/>
    <property type="project" value="InterPro"/>
</dbReference>
<dbReference type="EMBL" id="JAACJM010000428">
    <property type="protein sequence ID" value="KAF5319864.1"/>
    <property type="molecule type" value="Genomic_DNA"/>
</dbReference>
<dbReference type="PANTHER" id="PTHR33365:SF4">
    <property type="entry name" value="CYCLOCHLOROTINE BIOSYNTHESIS PROTEIN O"/>
    <property type="match status" value="1"/>
</dbReference>
<dbReference type="InterPro" id="IPR021765">
    <property type="entry name" value="UstYa-like"/>
</dbReference>
<comment type="pathway">
    <text evidence="1">Mycotoxin biosynthesis.</text>
</comment>
<proteinExistence type="inferred from homology"/>
<comment type="caution">
    <text evidence="3">The sequence shown here is derived from an EMBL/GenBank/DDBJ whole genome shotgun (WGS) entry which is preliminary data.</text>
</comment>
<dbReference type="Pfam" id="PF11807">
    <property type="entry name" value="UstYa"/>
    <property type="match status" value="1"/>
</dbReference>
<protein>
    <submittedName>
        <fullName evidence="3">Uncharacterized protein</fullName>
    </submittedName>
</protein>
<evidence type="ECO:0000313" key="3">
    <source>
        <dbReference type="EMBL" id="KAF5319864.1"/>
    </source>
</evidence>